<gene>
    <name evidence="2" type="ORF">CTEN0397_LOCUS2783</name>
</gene>
<feature type="compositionally biased region" description="Basic and acidic residues" evidence="1">
    <location>
        <begin position="34"/>
        <end position="44"/>
    </location>
</feature>
<evidence type="ECO:0000313" key="2">
    <source>
        <dbReference type="EMBL" id="CAD8931761.1"/>
    </source>
</evidence>
<reference evidence="2" key="1">
    <citation type="submission" date="2021-01" db="EMBL/GenBank/DDBJ databases">
        <authorList>
            <person name="Corre E."/>
            <person name="Pelletier E."/>
            <person name="Niang G."/>
            <person name="Scheremetjew M."/>
            <person name="Finn R."/>
            <person name="Kale V."/>
            <person name="Holt S."/>
            <person name="Cochrane G."/>
            <person name="Meng A."/>
            <person name="Brown T."/>
            <person name="Cohen L."/>
        </authorList>
    </citation>
    <scope>NUCLEOTIDE SEQUENCE</scope>
    <source>
        <strain evidence="2">ECT3854</strain>
    </source>
</reference>
<feature type="region of interest" description="Disordered" evidence="1">
    <location>
        <begin position="34"/>
        <end position="79"/>
    </location>
</feature>
<dbReference type="EMBL" id="HBFW01004280">
    <property type="protein sequence ID" value="CAD8931761.1"/>
    <property type="molecule type" value="Transcribed_RNA"/>
</dbReference>
<organism evidence="2">
    <name type="scientific">Cyclophora tenuis</name>
    <name type="common">Marine diatom</name>
    <dbReference type="NCBI Taxonomy" id="216820"/>
    <lineage>
        <taxon>Eukaryota</taxon>
        <taxon>Sar</taxon>
        <taxon>Stramenopiles</taxon>
        <taxon>Ochrophyta</taxon>
        <taxon>Bacillariophyta</taxon>
        <taxon>Fragilariophyceae</taxon>
        <taxon>Fragilariophycidae</taxon>
        <taxon>Cyclophorales</taxon>
        <taxon>Cyclophoraceae</taxon>
        <taxon>Cyclophora</taxon>
    </lineage>
</organism>
<proteinExistence type="predicted"/>
<name>A0A7S1GH55_CYCTE</name>
<sequence length="159" mass="18360">MFIDFENPMGSDGTLEYLSVLSMHHTTIEKNDIVTSNDGKKNDISDEDMLSTSGSSDNDEAFDRNDLMQEEQDEGDEHVLENQSEEVIALLQEYRALSEQSIEGYTRNLQLYRGSGDKRLESILAMQLERIHRVQGRIFALEVMLHQEHRCSLYTHVQY</sequence>
<accession>A0A7S1GH55</accession>
<evidence type="ECO:0000256" key="1">
    <source>
        <dbReference type="SAM" id="MobiDB-lite"/>
    </source>
</evidence>
<dbReference type="AlphaFoldDB" id="A0A7S1GH55"/>
<protein>
    <submittedName>
        <fullName evidence="2">Uncharacterized protein</fullName>
    </submittedName>
</protein>